<keyword evidence="3" id="KW-1185">Reference proteome</keyword>
<organism evidence="2 3">
    <name type="scientific">Psilocybe cf. subviscida</name>
    <dbReference type="NCBI Taxonomy" id="2480587"/>
    <lineage>
        <taxon>Eukaryota</taxon>
        <taxon>Fungi</taxon>
        <taxon>Dikarya</taxon>
        <taxon>Basidiomycota</taxon>
        <taxon>Agaricomycotina</taxon>
        <taxon>Agaricomycetes</taxon>
        <taxon>Agaricomycetidae</taxon>
        <taxon>Agaricales</taxon>
        <taxon>Agaricineae</taxon>
        <taxon>Strophariaceae</taxon>
        <taxon>Psilocybe</taxon>
    </lineage>
</organism>
<reference evidence="2 3" key="1">
    <citation type="journal article" date="2020" name="ISME J.">
        <title>Uncovering the hidden diversity of litter-decomposition mechanisms in mushroom-forming fungi.</title>
        <authorList>
            <person name="Floudas D."/>
            <person name="Bentzer J."/>
            <person name="Ahren D."/>
            <person name="Johansson T."/>
            <person name="Persson P."/>
            <person name="Tunlid A."/>
        </authorList>
    </citation>
    <scope>NUCLEOTIDE SEQUENCE [LARGE SCALE GENOMIC DNA]</scope>
    <source>
        <strain evidence="2 3">CBS 101986</strain>
    </source>
</reference>
<comment type="caution">
    <text evidence="2">The sequence shown here is derived from an EMBL/GenBank/DDBJ whole genome shotgun (WGS) entry which is preliminary data.</text>
</comment>
<dbReference type="Pfam" id="PF20209">
    <property type="entry name" value="DUF6570"/>
    <property type="match status" value="1"/>
</dbReference>
<evidence type="ECO:0000259" key="1">
    <source>
        <dbReference type="Pfam" id="PF20209"/>
    </source>
</evidence>
<dbReference type="InterPro" id="IPR046700">
    <property type="entry name" value="DUF6570"/>
</dbReference>
<gene>
    <name evidence="2" type="ORF">D9619_012337</name>
</gene>
<proteinExistence type="predicted"/>
<dbReference type="AlphaFoldDB" id="A0A8H5ARB2"/>
<dbReference type="Proteomes" id="UP000567179">
    <property type="component" value="Unassembled WGS sequence"/>
</dbReference>
<sequence>MEWGCGQTGETLAEGDPLHSAVLALGSHFPFHCPPGADGFCLRNFLMFCVCHAVVHKALLWLKANNCYYQNLAVDKEHLSQLPEDDVPIKIESTVHQCDDDGVVDQESAGYIPLLDNEDVGQPGTSCGPGAITHSRCK</sequence>
<feature type="domain" description="DUF6570" evidence="1">
    <location>
        <begin position="43"/>
        <end position="79"/>
    </location>
</feature>
<accession>A0A8H5ARB2</accession>
<evidence type="ECO:0000313" key="3">
    <source>
        <dbReference type="Proteomes" id="UP000567179"/>
    </source>
</evidence>
<dbReference type="OrthoDB" id="3257061at2759"/>
<name>A0A8H5ARB2_9AGAR</name>
<evidence type="ECO:0000313" key="2">
    <source>
        <dbReference type="EMBL" id="KAF5309435.1"/>
    </source>
</evidence>
<dbReference type="EMBL" id="JAACJJ010000059">
    <property type="protein sequence ID" value="KAF5309435.1"/>
    <property type="molecule type" value="Genomic_DNA"/>
</dbReference>
<protein>
    <recommendedName>
        <fullName evidence="1">DUF6570 domain-containing protein</fullName>
    </recommendedName>
</protein>